<proteinExistence type="predicted"/>
<dbReference type="Proteomes" id="UP001497457">
    <property type="component" value="Chromosome 5rd"/>
</dbReference>
<dbReference type="EMBL" id="OZ075115">
    <property type="protein sequence ID" value="CAL5062647.1"/>
    <property type="molecule type" value="Genomic_DNA"/>
</dbReference>
<dbReference type="AlphaFoldDB" id="A0ABC9ER09"/>
<dbReference type="Pfam" id="PF12274">
    <property type="entry name" value="DUF3615"/>
    <property type="match status" value="1"/>
</dbReference>
<organism evidence="2 3">
    <name type="scientific">Urochloa decumbens</name>
    <dbReference type="NCBI Taxonomy" id="240449"/>
    <lineage>
        <taxon>Eukaryota</taxon>
        <taxon>Viridiplantae</taxon>
        <taxon>Streptophyta</taxon>
        <taxon>Embryophyta</taxon>
        <taxon>Tracheophyta</taxon>
        <taxon>Spermatophyta</taxon>
        <taxon>Magnoliopsida</taxon>
        <taxon>Liliopsida</taxon>
        <taxon>Poales</taxon>
        <taxon>Poaceae</taxon>
        <taxon>PACMAD clade</taxon>
        <taxon>Panicoideae</taxon>
        <taxon>Panicodae</taxon>
        <taxon>Paniceae</taxon>
        <taxon>Melinidinae</taxon>
        <taxon>Urochloa</taxon>
    </lineage>
</organism>
<accession>A0ABC9ER09</accession>
<name>A0ABC9ER09_9POAL</name>
<dbReference type="InterPro" id="IPR022059">
    <property type="entry name" value="DUF3615"/>
</dbReference>
<evidence type="ECO:0000313" key="2">
    <source>
        <dbReference type="EMBL" id="CAL5062647.1"/>
    </source>
</evidence>
<dbReference type="PANTHER" id="PTHR33326">
    <property type="entry name" value="OS05G0543800 PROTEIN"/>
    <property type="match status" value="1"/>
</dbReference>
<evidence type="ECO:0000313" key="3">
    <source>
        <dbReference type="Proteomes" id="UP001497457"/>
    </source>
</evidence>
<reference evidence="2" key="1">
    <citation type="submission" date="2024-10" db="EMBL/GenBank/DDBJ databases">
        <authorList>
            <person name="Ryan C."/>
        </authorList>
    </citation>
    <scope>NUCLEOTIDE SEQUENCE [LARGE SCALE GENOMIC DNA]</scope>
</reference>
<protein>
    <recommendedName>
        <fullName evidence="1">DUF3615 domain-containing protein</fullName>
    </recommendedName>
</protein>
<gene>
    <name evidence="2" type="ORF">URODEC1_LOCUS98417</name>
</gene>
<dbReference type="PANTHER" id="PTHR33326:SF4">
    <property type="entry name" value="OS08G0495300 PROTEIN"/>
    <property type="match status" value="1"/>
</dbReference>
<keyword evidence="3" id="KW-1185">Reference proteome</keyword>
<sequence length="342" mass="38932">MPVRRSGRSRRCRGGDHESIEKRFCSSCQGDGKVETKPAQTVQMPTLSTFQSKPVAPPWQPSGRCLTLSLGSRVWERLRRDWGRSFSIRLDLQGCFHTYPDVGGPFQNLQEVDKAIHRYLENCRDSKMCVEKGAEFSMERAVRQSLYYPDGTIRKRTRSYVVAKGHDRMYQVVQALVDKYNEDHNLVKDDAHKLKDVLHCGSIYENKSWYYHLNFTTNKGASTDNLIFAEVKCMPQGQHKELLVCCFCTVNVNDNGQHCYGCTNQGKADTKHPDSSVEYIAGHLDVRLPFGAFAKWVEPGGGDVKYVKKREAELRHMYKGLDEPGAFKRLFTLPPGVTIVGR</sequence>
<feature type="domain" description="DUF3615" evidence="1">
    <location>
        <begin position="173"/>
        <end position="273"/>
    </location>
</feature>
<evidence type="ECO:0000259" key="1">
    <source>
        <dbReference type="Pfam" id="PF12274"/>
    </source>
</evidence>